<dbReference type="AlphaFoldDB" id="A0AA91Q0Z2"/>
<dbReference type="Proteomes" id="UP000195602">
    <property type="component" value="Unassembled WGS sequence"/>
</dbReference>
<name>A0AA91Q0Z2_CLALS</name>
<sequence length="309" mass="35306">MKLTTNSCHSDSLTNPECPYPYQEHWELEYASSSESLRSPGGVSGTLEVRLGRMKLTEDSPMNQGGRGRRKYHRQRQRDRRHSANVPQSHITPHEDERCSSSNRLPRKSNKCSKKTGSGREAGKEESRKKTQLKAKQRREHRNKPLQNQNSHQDGCLATPLLARPAQNPCDSTNSQSMEDVNGLEQRAIRVLQSATRLQRAPQRSSPIDIYHQMIRPPPRDEYAARDEEIPPYRAQLHKYLDLVSYDERFSPVLRVNRYLVRGEGELSGAINKLSCSNVLPKRTNLWAVSHIDDNEYEQMVPALISEGS</sequence>
<comment type="caution">
    <text evidence="2">The sequence shown here is derived from an EMBL/GenBank/DDBJ whole genome shotgun (WGS) entry which is preliminary data.</text>
</comment>
<feature type="compositionally biased region" description="Basic residues" evidence="1">
    <location>
        <begin position="130"/>
        <end position="144"/>
    </location>
</feature>
<proteinExistence type="predicted"/>
<accession>A0AA91Q0Z2</accession>
<reference evidence="2 3" key="1">
    <citation type="submission" date="2017-04" db="EMBL/GenBank/DDBJ databases">
        <title>Draft genome of the yeast Clavispora lusitaniae type strain CBS 6936.</title>
        <authorList>
            <person name="Durrens P."/>
            <person name="Klopp C."/>
            <person name="Biteau N."/>
            <person name="Fitton-Ouhabi V."/>
            <person name="Dementhon K."/>
            <person name="Accoceberry I."/>
            <person name="Sherman D.J."/>
            <person name="Noel T."/>
        </authorList>
    </citation>
    <scope>NUCLEOTIDE SEQUENCE [LARGE SCALE GENOMIC DNA]</scope>
    <source>
        <strain evidence="2 3">CBS 6936</strain>
    </source>
</reference>
<feature type="compositionally biased region" description="Basic residues" evidence="1">
    <location>
        <begin position="105"/>
        <end position="114"/>
    </location>
</feature>
<dbReference type="EMBL" id="LYUB02000006">
    <property type="protein sequence ID" value="OVF08895.1"/>
    <property type="molecule type" value="Genomic_DNA"/>
</dbReference>
<gene>
    <name evidence="2" type="ORF">A9F13_06g00143</name>
</gene>
<organism evidence="2 3">
    <name type="scientific">Clavispora lusitaniae</name>
    <name type="common">Candida lusitaniae</name>
    <dbReference type="NCBI Taxonomy" id="36911"/>
    <lineage>
        <taxon>Eukaryota</taxon>
        <taxon>Fungi</taxon>
        <taxon>Dikarya</taxon>
        <taxon>Ascomycota</taxon>
        <taxon>Saccharomycotina</taxon>
        <taxon>Pichiomycetes</taxon>
        <taxon>Metschnikowiaceae</taxon>
        <taxon>Clavispora</taxon>
    </lineage>
</organism>
<protein>
    <submittedName>
        <fullName evidence="2">Uncharacterized protein</fullName>
    </submittedName>
</protein>
<evidence type="ECO:0000313" key="3">
    <source>
        <dbReference type="Proteomes" id="UP000195602"/>
    </source>
</evidence>
<evidence type="ECO:0000313" key="2">
    <source>
        <dbReference type="EMBL" id="OVF08895.1"/>
    </source>
</evidence>
<feature type="compositionally biased region" description="Basic residues" evidence="1">
    <location>
        <begin position="67"/>
        <end position="83"/>
    </location>
</feature>
<dbReference type="KEGG" id="clus:A9F13_06g00143"/>
<feature type="region of interest" description="Disordered" evidence="1">
    <location>
        <begin position="31"/>
        <end position="154"/>
    </location>
</feature>
<evidence type="ECO:0000256" key="1">
    <source>
        <dbReference type="SAM" id="MobiDB-lite"/>
    </source>
</evidence>